<keyword evidence="1" id="KW-0472">Membrane</keyword>
<name>A0A9P8Q224_WICPI</name>
<comment type="caution">
    <text evidence="2">The sequence shown here is derived from an EMBL/GenBank/DDBJ whole genome shotgun (WGS) entry which is preliminary data.</text>
</comment>
<evidence type="ECO:0000256" key="1">
    <source>
        <dbReference type="SAM" id="Phobius"/>
    </source>
</evidence>
<feature type="transmembrane region" description="Helical" evidence="1">
    <location>
        <begin position="43"/>
        <end position="60"/>
    </location>
</feature>
<dbReference type="Proteomes" id="UP000774326">
    <property type="component" value="Unassembled WGS sequence"/>
</dbReference>
<reference evidence="2" key="1">
    <citation type="journal article" date="2021" name="Open Biol.">
        <title>Shared evolutionary footprints suggest mitochondrial oxidative damage underlies multiple complex I losses in fungi.</title>
        <authorList>
            <person name="Schikora-Tamarit M.A."/>
            <person name="Marcet-Houben M."/>
            <person name="Nosek J."/>
            <person name="Gabaldon T."/>
        </authorList>
    </citation>
    <scope>NUCLEOTIDE SEQUENCE</scope>
    <source>
        <strain evidence="2">CBS2887</strain>
    </source>
</reference>
<organism evidence="2 3">
    <name type="scientific">Wickerhamomyces pijperi</name>
    <name type="common">Yeast</name>
    <name type="synonym">Pichia pijperi</name>
    <dbReference type="NCBI Taxonomy" id="599730"/>
    <lineage>
        <taxon>Eukaryota</taxon>
        <taxon>Fungi</taxon>
        <taxon>Dikarya</taxon>
        <taxon>Ascomycota</taxon>
        <taxon>Saccharomycotina</taxon>
        <taxon>Saccharomycetes</taxon>
        <taxon>Phaffomycetales</taxon>
        <taxon>Wickerhamomycetaceae</taxon>
        <taxon>Wickerhamomyces</taxon>
    </lineage>
</organism>
<evidence type="ECO:0000313" key="2">
    <source>
        <dbReference type="EMBL" id="KAH3681414.1"/>
    </source>
</evidence>
<evidence type="ECO:0000313" key="3">
    <source>
        <dbReference type="Proteomes" id="UP000774326"/>
    </source>
</evidence>
<dbReference type="AlphaFoldDB" id="A0A9P8Q224"/>
<proteinExistence type="predicted"/>
<keyword evidence="1" id="KW-0812">Transmembrane</keyword>
<gene>
    <name evidence="2" type="ORF">WICPIJ_007630</name>
</gene>
<dbReference type="OrthoDB" id="3980107at2759"/>
<protein>
    <submittedName>
        <fullName evidence="2">Uncharacterized protein</fullName>
    </submittedName>
</protein>
<keyword evidence="1" id="KW-1133">Transmembrane helix</keyword>
<keyword evidence="3" id="KW-1185">Reference proteome</keyword>
<dbReference type="EMBL" id="JAEUBG010004429">
    <property type="protein sequence ID" value="KAH3681414.1"/>
    <property type="molecule type" value="Genomic_DNA"/>
</dbReference>
<reference evidence="2" key="2">
    <citation type="submission" date="2021-01" db="EMBL/GenBank/DDBJ databases">
        <authorList>
            <person name="Schikora-Tamarit M.A."/>
        </authorList>
    </citation>
    <scope>NUCLEOTIDE SEQUENCE</scope>
    <source>
        <strain evidence="2">CBS2887</strain>
    </source>
</reference>
<sequence>MSLQALLTRAQLTLHQANDLVISKLSSYPVFHHHFNDPTSTMMTLSLTYLLVFVLIYLGVRSVLLKYGIIDLDKDEKIFIDKPIHVAHLKAQCVAVTKNKKQKLTYEIEFSPEDYDYEHDEELGTTLGLLKRKLYHLFKVSDFYEVEGLSGFTLDHVHVFHQSGRGLVEEHDDEALCLLDIQTGDFVRVLFDCQEL</sequence>
<accession>A0A9P8Q224</accession>